<evidence type="ECO:0000256" key="5">
    <source>
        <dbReference type="ARBA" id="ARBA00022813"/>
    </source>
</evidence>
<dbReference type="CDD" id="cd00081">
    <property type="entry name" value="Hint"/>
    <property type="match status" value="1"/>
</dbReference>
<keyword evidence="7" id="KW-0651">Protein splicing</keyword>
<organism evidence="9">
    <name type="scientific">candidate division CPR3 bacterium</name>
    <dbReference type="NCBI Taxonomy" id="2268181"/>
    <lineage>
        <taxon>Bacteria</taxon>
        <taxon>Bacteria division CPR3</taxon>
    </lineage>
</organism>
<dbReference type="InterPro" id="IPR005140">
    <property type="entry name" value="eRF1_Pelota-like_N"/>
</dbReference>
<comment type="caution">
    <text evidence="9">The sequence shown here is derived from an EMBL/GenBank/DDBJ whole genome shotgun (WGS) entry which is preliminary data.</text>
</comment>
<evidence type="ECO:0000256" key="4">
    <source>
        <dbReference type="ARBA" id="ARBA00022490"/>
    </source>
</evidence>
<dbReference type="InterPro" id="IPR027434">
    <property type="entry name" value="Homing_endonucl"/>
</dbReference>
<dbReference type="InterPro" id="IPR006141">
    <property type="entry name" value="Intein_N"/>
</dbReference>
<dbReference type="NCBIfam" id="TIGR01443">
    <property type="entry name" value="intein_Cterm"/>
    <property type="match status" value="1"/>
</dbReference>
<keyword evidence="4" id="KW-0963">Cytoplasm</keyword>
<evidence type="ECO:0000256" key="2">
    <source>
        <dbReference type="ARBA" id="ARBA00005326"/>
    </source>
</evidence>
<dbReference type="GO" id="GO:0005737">
    <property type="term" value="C:cytoplasm"/>
    <property type="evidence" value="ECO:0007669"/>
    <property type="project" value="UniProtKB-SubCell"/>
</dbReference>
<dbReference type="PROSITE" id="PS50818">
    <property type="entry name" value="INTEIN_C_TER"/>
    <property type="match status" value="1"/>
</dbReference>
<dbReference type="SUPFAM" id="SSF53137">
    <property type="entry name" value="Translational machinery components"/>
    <property type="match status" value="2"/>
</dbReference>
<reference evidence="9" key="1">
    <citation type="journal article" date="2020" name="mSystems">
        <title>Genome- and Community-Level Interaction Insights into Carbon Utilization and Element Cycling Functions of Hydrothermarchaeota in Hydrothermal Sediment.</title>
        <authorList>
            <person name="Zhou Z."/>
            <person name="Liu Y."/>
            <person name="Xu W."/>
            <person name="Pan J."/>
            <person name="Luo Z.H."/>
            <person name="Li M."/>
        </authorList>
    </citation>
    <scope>NUCLEOTIDE SEQUENCE [LARGE SCALE GENOMIC DNA]</scope>
    <source>
        <strain evidence="9">SpSt-1042</strain>
    </source>
</reference>
<dbReference type="Pfam" id="PF03463">
    <property type="entry name" value="eRF1_1"/>
    <property type="match status" value="1"/>
</dbReference>
<dbReference type="Pfam" id="PF03465">
    <property type="entry name" value="eRF1_3"/>
    <property type="match status" value="1"/>
</dbReference>
<evidence type="ECO:0000313" key="9">
    <source>
        <dbReference type="EMBL" id="HHR92113.1"/>
    </source>
</evidence>
<dbReference type="PROSITE" id="PS50819">
    <property type="entry name" value="INTEIN_ENDONUCLEASE"/>
    <property type="match status" value="1"/>
</dbReference>
<dbReference type="PROSITE" id="PS50817">
    <property type="entry name" value="INTEIN_N_TER"/>
    <property type="match status" value="1"/>
</dbReference>
<evidence type="ECO:0000256" key="7">
    <source>
        <dbReference type="ARBA" id="ARBA00023000"/>
    </source>
</evidence>
<dbReference type="InterPro" id="IPR030934">
    <property type="entry name" value="Intein_C"/>
</dbReference>
<dbReference type="InterPro" id="IPR003587">
    <property type="entry name" value="Hint_dom_N"/>
</dbReference>
<gene>
    <name evidence="9" type="ORF">ENL96_01180</name>
</gene>
<dbReference type="GO" id="GO:0003747">
    <property type="term" value="F:translation release factor activity"/>
    <property type="evidence" value="ECO:0007669"/>
    <property type="project" value="InterPro"/>
</dbReference>
<dbReference type="InterPro" id="IPR036844">
    <property type="entry name" value="Hint_dom_sf"/>
</dbReference>
<name>A0A7C5YR21_UNCC3</name>
<dbReference type="InterPro" id="IPR004403">
    <property type="entry name" value="Peptide_chain-rel_eRF1/aRF1"/>
</dbReference>
<dbReference type="InterPro" id="IPR005141">
    <property type="entry name" value="eRF1_2"/>
</dbReference>
<evidence type="ECO:0000259" key="8">
    <source>
        <dbReference type="PROSITE" id="PS50819"/>
    </source>
</evidence>
<dbReference type="AlphaFoldDB" id="A0A7C5YR21"/>
<comment type="subunit">
    <text evidence="3">Heterodimer of two subunits, one of which binds GTP.</text>
</comment>
<accession>A0A7C5YR21</accession>
<dbReference type="EMBL" id="DRVY01000037">
    <property type="protein sequence ID" value="HHR92113.1"/>
    <property type="molecule type" value="Genomic_DNA"/>
</dbReference>
<dbReference type="InterPro" id="IPR042226">
    <property type="entry name" value="eFR1_2_sf"/>
</dbReference>
<sequence length="771" mass="88075">MKQEEILKLKKLIRELESYKGRHTELISVYIPAGANIVDVANQLFEEKGTASNIKSKTTRKNVLAALEKIIQHLKNFRETPPNGLVVFCGNISPVEGKEDIRLWSFEPPEKLSTKLYWCDQVFVLDPLKDMLSEKEIFGLVVLDAREANIGLLEGKRIVPLKHLESTVPSKTVKGGMCVEENTLIQLENGSIIPIKELSKGEKILSYSFDNFKPIFTDSFEMFKRKTTKSYKLVLKEPSGSLILTPEHKVFVVSEKGIEEKTVEEINVGDQLLFLSNLQINNKSNKSIDKKLAQLLGYILGDGTVDKNRIILYNKDLQLLKVYKRFAESLIKKRAVILKRRNSYELRLYKKSFVDFLLTNFPEILKPRRNKNIDPKILTLSKRTLKYFIRGLFDAEAYVDRTGIGLRMANESIVRKIQLVLTRYNIVASLTGPDKFGRYELRITNPIYIKTFKKEIGFSSLEKTKRLNLIIKGYSSGKSIRVPISGILVRKLIEKEGFKKEHFKKYSMFLVGRRNIGYPPFKRMIQELEKKIKNGEMLELLNKIFNSGIVTATVKEKKKLKSNKEFYDLYVPKFNSFVANGIIVHNSQGRYDRLREDAINEFLTKVGEEASNLFLKQEKLVGVIVGGPGPIKERFVREGYLNYMIQKKVPGIKDTGYTGEYGLEELVNRSEDLIKETALAKERELMKRFFAEISKEGLAVYGEEKVKAALNAGAVEIVLISEEYPSSKVEDLLRLAEQLGTNTAFISVDTSEGKEFFRLGGVGALLRFKFE</sequence>
<dbReference type="Pfam" id="PF01079">
    <property type="entry name" value="Hint"/>
    <property type="match status" value="1"/>
</dbReference>
<dbReference type="PRINTS" id="PR00379">
    <property type="entry name" value="INTEIN"/>
</dbReference>
<evidence type="ECO:0000256" key="1">
    <source>
        <dbReference type="ARBA" id="ARBA00004496"/>
    </source>
</evidence>
<dbReference type="Pfam" id="PF14528">
    <property type="entry name" value="LAGLIDADG_3"/>
    <property type="match status" value="2"/>
</dbReference>
<keyword evidence="6" id="KW-0648">Protein biosynthesis</keyword>
<dbReference type="SUPFAM" id="SSF55315">
    <property type="entry name" value="L30e-like"/>
    <property type="match status" value="1"/>
</dbReference>
<dbReference type="InterPro" id="IPR003586">
    <property type="entry name" value="Hint_dom_C"/>
</dbReference>
<dbReference type="Gene3D" id="3.30.1330.30">
    <property type="match status" value="1"/>
</dbReference>
<dbReference type="SMART" id="SM01194">
    <property type="entry name" value="eRF1_1"/>
    <property type="match status" value="1"/>
</dbReference>
<dbReference type="Pfam" id="PF03464">
    <property type="entry name" value="eRF1_2"/>
    <property type="match status" value="1"/>
</dbReference>
<feature type="domain" description="DOD-type homing endonuclease" evidence="8">
    <location>
        <begin position="295"/>
        <end position="426"/>
    </location>
</feature>
<dbReference type="InterPro" id="IPR024049">
    <property type="entry name" value="eRF1_1_sf"/>
</dbReference>
<dbReference type="SUPFAM" id="SSF51294">
    <property type="entry name" value="Hedgehog/intein (Hint) domain"/>
    <property type="match status" value="1"/>
</dbReference>
<dbReference type="FunFam" id="3.30.960.10:FF:000003">
    <property type="entry name" value="Peptide chain release factor subunit 1"/>
    <property type="match status" value="1"/>
</dbReference>
<evidence type="ECO:0000256" key="3">
    <source>
        <dbReference type="ARBA" id="ARBA00011520"/>
    </source>
</evidence>
<dbReference type="Gene3D" id="3.30.420.60">
    <property type="entry name" value="eRF1 domain 2"/>
    <property type="match status" value="2"/>
</dbReference>
<protein>
    <recommendedName>
        <fullName evidence="8">DOD-type homing endonuclease domain-containing protein</fullName>
    </recommendedName>
</protein>
<dbReference type="NCBIfam" id="TIGR01445">
    <property type="entry name" value="intein_Nterm"/>
    <property type="match status" value="1"/>
</dbReference>
<dbReference type="SUPFAM" id="SSF55481">
    <property type="entry name" value="N-terminal domain of eukaryotic peptide chain release factor subunit 1, ERF1"/>
    <property type="match status" value="1"/>
</dbReference>
<dbReference type="InterPro" id="IPR029064">
    <property type="entry name" value="Ribosomal_eL30-like_sf"/>
</dbReference>
<dbReference type="Gene3D" id="3.10.28.10">
    <property type="entry name" value="Homing endonucleases"/>
    <property type="match status" value="1"/>
</dbReference>
<evidence type="ECO:0000256" key="6">
    <source>
        <dbReference type="ARBA" id="ARBA00022917"/>
    </source>
</evidence>
<comment type="similarity">
    <text evidence="2">Belongs to the eukaryotic release factor 1 family.</text>
</comment>
<dbReference type="InterPro" id="IPR001767">
    <property type="entry name" value="Hedgehog_Hint"/>
</dbReference>
<dbReference type="InterPro" id="IPR004042">
    <property type="entry name" value="Intein_endonuc_central"/>
</dbReference>
<proteinExistence type="inferred from homology"/>
<dbReference type="SMART" id="SM00306">
    <property type="entry name" value="HintN"/>
    <property type="match status" value="1"/>
</dbReference>
<dbReference type="GO" id="GO:0004519">
    <property type="term" value="F:endonuclease activity"/>
    <property type="evidence" value="ECO:0007669"/>
    <property type="project" value="InterPro"/>
</dbReference>
<dbReference type="Gene3D" id="3.30.960.10">
    <property type="entry name" value="eRF1 domain 1"/>
    <property type="match status" value="1"/>
</dbReference>
<dbReference type="Gene3D" id="2.170.16.10">
    <property type="entry name" value="Hedgehog/Intein (Hint) domain"/>
    <property type="match status" value="2"/>
</dbReference>
<keyword evidence="5" id="KW-0068">Autocatalytic cleavage</keyword>
<dbReference type="SUPFAM" id="SSF55608">
    <property type="entry name" value="Homing endonucleases"/>
    <property type="match status" value="2"/>
</dbReference>
<dbReference type="GO" id="GO:0016539">
    <property type="term" value="P:intein-mediated protein splicing"/>
    <property type="evidence" value="ECO:0007669"/>
    <property type="project" value="InterPro"/>
</dbReference>
<comment type="subcellular location">
    <subcellularLocation>
        <location evidence="1">Cytoplasm</location>
    </subcellularLocation>
</comment>
<dbReference type="InterPro" id="IPR006142">
    <property type="entry name" value="INTEIN"/>
</dbReference>
<dbReference type="SMART" id="SM00305">
    <property type="entry name" value="HintC"/>
    <property type="match status" value="1"/>
</dbReference>
<dbReference type="PANTHER" id="PTHR10113">
    <property type="entry name" value="PEPTIDE CHAIN RELEASE FACTOR SUBUNIT 1"/>
    <property type="match status" value="1"/>
</dbReference>
<dbReference type="InterPro" id="IPR004860">
    <property type="entry name" value="LAGLIDADG_dom"/>
</dbReference>
<dbReference type="InterPro" id="IPR005142">
    <property type="entry name" value="eRF1_3"/>
</dbReference>